<comment type="caution">
    <text evidence="1">The sequence shown here is derived from an EMBL/GenBank/DDBJ whole genome shotgun (WGS) entry which is preliminary data.</text>
</comment>
<proteinExistence type="predicted"/>
<dbReference type="AlphaFoldDB" id="A0AAD6VAP7"/>
<evidence type="ECO:0000313" key="1">
    <source>
        <dbReference type="EMBL" id="KAJ7207537.1"/>
    </source>
</evidence>
<sequence length="119" mass="13193">MSLHIEWTVHHDSRCVMFKDVLDSTLPQVLRTLQKIMIFAGEDPPECFADLQMFANVKRARNWSRTRKIARAKFMGPVTVVNAGSQTVPIAAINTPTVAISPRSLPAAADADARPHKIT</sequence>
<dbReference type="Proteomes" id="UP001219525">
    <property type="component" value="Unassembled WGS sequence"/>
</dbReference>
<organism evidence="1 2">
    <name type="scientific">Mycena pura</name>
    <dbReference type="NCBI Taxonomy" id="153505"/>
    <lineage>
        <taxon>Eukaryota</taxon>
        <taxon>Fungi</taxon>
        <taxon>Dikarya</taxon>
        <taxon>Basidiomycota</taxon>
        <taxon>Agaricomycotina</taxon>
        <taxon>Agaricomycetes</taxon>
        <taxon>Agaricomycetidae</taxon>
        <taxon>Agaricales</taxon>
        <taxon>Marasmiineae</taxon>
        <taxon>Mycenaceae</taxon>
        <taxon>Mycena</taxon>
    </lineage>
</organism>
<protein>
    <submittedName>
        <fullName evidence="1">Uncharacterized protein</fullName>
    </submittedName>
</protein>
<evidence type="ECO:0000313" key="2">
    <source>
        <dbReference type="Proteomes" id="UP001219525"/>
    </source>
</evidence>
<reference evidence="1" key="1">
    <citation type="submission" date="2023-03" db="EMBL/GenBank/DDBJ databases">
        <title>Massive genome expansion in bonnet fungi (Mycena s.s.) driven by repeated elements and novel gene families across ecological guilds.</title>
        <authorList>
            <consortium name="Lawrence Berkeley National Laboratory"/>
            <person name="Harder C.B."/>
            <person name="Miyauchi S."/>
            <person name="Viragh M."/>
            <person name="Kuo A."/>
            <person name="Thoen E."/>
            <person name="Andreopoulos B."/>
            <person name="Lu D."/>
            <person name="Skrede I."/>
            <person name="Drula E."/>
            <person name="Henrissat B."/>
            <person name="Morin E."/>
            <person name="Kohler A."/>
            <person name="Barry K."/>
            <person name="LaButti K."/>
            <person name="Morin E."/>
            <person name="Salamov A."/>
            <person name="Lipzen A."/>
            <person name="Mereny Z."/>
            <person name="Hegedus B."/>
            <person name="Baldrian P."/>
            <person name="Stursova M."/>
            <person name="Weitz H."/>
            <person name="Taylor A."/>
            <person name="Grigoriev I.V."/>
            <person name="Nagy L.G."/>
            <person name="Martin F."/>
            <person name="Kauserud H."/>
        </authorList>
    </citation>
    <scope>NUCLEOTIDE SEQUENCE</scope>
    <source>
        <strain evidence="1">9144</strain>
    </source>
</reference>
<accession>A0AAD6VAP7</accession>
<dbReference type="EMBL" id="JARJCW010000036">
    <property type="protein sequence ID" value="KAJ7207537.1"/>
    <property type="molecule type" value="Genomic_DNA"/>
</dbReference>
<name>A0AAD6VAP7_9AGAR</name>
<gene>
    <name evidence="1" type="ORF">GGX14DRAFT_567483</name>
</gene>
<keyword evidence="2" id="KW-1185">Reference proteome</keyword>